<feature type="domain" description="HNH nuclease" evidence="2">
    <location>
        <begin position="294"/>
        <end position="346"/>
    </location>
</feature>
<feature type="region of interest" description="Disordered" evidence="1">
    <location>
        <begin position="160"/>
        <end position="181"/>
    </location>
</feature>
<evidence type="ECO:0000256" key="1">
    <source>
        <dbReference type="SAM" id="MobiDB-lite"/>
    </source>
</evidence>
<feature type="compositionally biased region" description="Basic residues" evidence="1">
    <location>
        <begin position="397"/>
        <end position="411"/>
    </location>
</feature>
<name>A0A1H9TAB7_9CORY</name>
<organism evidence="3 4">
    <name type="scientific">Corynebacterium cystitidis DSM 20524</name>
    <dbReference type="NCBI Taxonomy" id="1121357"/>
    <lineage>
        <taxon>Bacteria</taxon>
        <taxon>Bacillati</taxon>
        <taxon>Actinomycetota</taxon>
        <taxon>Actinomycetes</taxon>
        <taxon>Mycobacteriales</taxon>
        <taxon>Corynebacteriaceae</taxon>
        <taxon>Corynebacterium</taxon>
    </lineage>
</organism>
<reference evidence="4" key="1">
    <citation type="submission" date="2016-10" db="EMBL/GenBank/DDBJ databases">
        <authorList>
            <person name="Varghese N."/>
            <person name="Submissions S."/>
        </authorList>
    </citation>
    <scope>NUCLEOTIDE SEQUENCE [LARGE SCALE GENOMIC DNA]</scope>
    <source>
        <strain evidence="4">DSM 20524</strain>
    </source>
</reference>
<protein>
    <recommendedName>
        <fullName evidence="2">HNH nuclease domain-containing protein</fullName>
    </recommendedName>
</protein>
<evidence type="ECO:0000313" key="3">
    <source>
        <dbReference type="EMBL" id="SER94195.1"/>
    </source>
</evidence>
<feature type="region of interest" description="Disordered" evidence="1">
    <location>
        <begin position="395"/>
        <end position="437"/>
    </location>
</feature>
<accession>A0A1H9TAB7</accession>
<dbReference type="EMBL" id="FOGQ01000005">
    <property type="protein sequence ID" value="SER94195.1"/>
    <property type="molecule type" value="Genomic_DNA"/>
</dbReference>
<dbReference type="SMART" id="SM00507">
    <property type="entry name" value="HNHc"/>
    <property type="match status" value="1"/>
</dbReference>
<dbReference type="Proteomes" id="UP000198929">
    <property type="component" value="Unassembled WGS sequence"/>
</dbReference>
<dbReference type="Gene3D" id="1.10.30.50">
    <property type="match status" value="1"/>
</dbReference>
<dbReference type="CDD" id="cd00085">
    <property type="entry name" value="HNHc"/>
    <property type="match status" value="1"/>
</dbReference>
<dbReference type="AlphaFoldDB" id="A0A1H9TAB7"/>
<keyword evidence="4" id="KW-1185">Reference proteome</keyword>
<gene>
    <name evidence="3" type="ORF">SAMN05661109_01386</name>
</gene>
<evidence type="ECO:0000313" key="4">
    <source>
        <dbReference type="Proteomes" id="UP000198929"/>
    </source>
</evidence>
<sequence>MTPTTNSPTAFYSICAKTPLAEQAAALRHLELDFWRDLYIQALPEIHTCDWSAYAATLTADLGYTEHMITNNLLAIETLNHLPLFSELIDKLGHVSIHLLRGISQTLSCKTFWDDESKQEAVDAFLTKYLTPTKPNQAMPGTRQVINRLKDLLRQLNEDLDEDDNDDADQERDDENTFNPRFSIDENDDGSFIVSTTWDAPTTCKIEAVIRAHAKKHGLSISAAHADILLNGTDVSVTLNIYAASDIADSPAWTSTVGFFGPRDSRTIKDEATTTRDISTAGTEKTNSYTVTDRIKAHLEGRDGTCRWPGCNKPAVRTDKDHCVNFDDGGPTTAANMICLCRYHHNRKTDGSVSYILDPFTGDVYWLFNDGTYRVDEAEGPLSPKGARWTQTLAQKAKLRRNKPGPKKKPKMPAAPKPAAWGEATSSVELNPEAPPF</sequence>
<dbReference type="InterPro" id="IPR003615">
    <property type="entry name" value="HNH_nuc"/>
</dbReference>
<proteinExistence type="predicted"/>
<dbReference type="RefSeq" id="WP_092258187.1">
    <property type="nucleotide sequence ID" value="NZ_CP047199.1"/>
</dbReference>
<feature type="compositionally biased region" description="Acidic residues" evidence="1">
    <location>
        <begin position="160"/>
        <end position="176"/>
    </location>
</feature>
<evidence type="ECO:0000259" key="2">
    <source>
        <dbReference type="SMART" id="SM00507"/>
    </source>
</evidence>
<dbReference type="STRING" id="1121357.SAMN05661109_01386"/>